<organism evidence="4 5">
    <name type="scientific">Penaeus vannamei</name>
    <name type="common">Whiteleg shrimp</name>
    <name type="synonym">Litopenaeus vannamei</name>
    <dbReference type="NCBI Taxonomy" id="6689"/>
    <lineage>
        <taxon>Eukaryota</taxon>
        <taxon>Metazoa</taxon>
        <taxon>Ecdysozoa</taxon>
        <taxon>Arthropoda</taxon>
        <taxon>Crustacea</taxon>
        <taxon>Multicrustacea</taxon>
        <taxon>Malacostraca</taxon>
        <taxon>Eumalacostraca</taxon>
        <taxon>Eucarida</taxon>
        <taxon>Decapoda</taxon>
        <taxon>Dendrobranchiata</taxon>
        <taxon>Penaeoidea</taxon>
        <taxon>Penaeidae</taxon>
        <taxon>Penaeus</taxon>
    </lineage>
</organism>
<feature type="compositionally biased region" description="Basic and acidic residues" evidence="3">
    <location>
        <begin position="226"/>
        <end position="236"/>
    </location>
</feature>
<name>A0A3R7PMK9_PENVA</name>
<accession>A0A3R7PMK9</accession>
<proteinExistence type="inferred from homology"/>
<dbReference type="GO" id="GO:0070274">
    <property type="term" value="C:RES complex"/>
    <property type="evidence" value="ECO:0007669"/>
    <property type="project" value="TreeGrafter"/>
</dbReference>
<dbReference type="GO" id="GO:0003723">
    <property type="term" value="F:RNA binding"/>
    <property type="evidence" value="ECO:0007669"/>
    <property type="project" value="TreeGrafter"/>
</dbReference>
<dbReference type="Pfam" id="PF09736">
    <property type="entry name" value="Bud13"/>
    <property type="match status" value="1"/>
</dbReference>
<reference evidence="4 5" key="1">
    <citation type="submission" date="2018-04" db="EMBL/GenBank/DDBJ databases">
        <authorList>
            <person name="Zhang X."/>
            <person name="Yuan J."/>
            <person name="Li F."/>
            <person name="Xiang J."/>
        </authorList>
    </citation>
    <scope>NUCLEOTIDE SEQUENCE [LARGE SCALE GENOMIC DNA]</scope>
    <source>
        <tissue evidence="4">Muscle</tissue>
    </source>
</reference>
<protein>
    <recommendedName>
        <fullName evidence="2">BUD13 homolog</fullName>
    </recommendedName>
</protein>
<dbReference type="InterPro" id="IPR018609">
    <property type="entry name" value="Bud13"/>
</dbReference>
<reference evidence="4 5" key="2">
    <citation type="submission" date="2019-01" db="EMBL/GenBank/DDBJ databases">
        <title>The decoding of complex shrimp genome reveals the adaptation for benthos swimmer, frequently molting mechanism and breeding impact on genome.</title>
        <authorList>
            <person name="Sun Y."/>
            <person name="Gao Y."/>
            <person name="Yu Y."/>
        </authorList>
    </citation>
    <scope>NUCLEOTIDE SEQUENCE [LARGE SCALE GENOMIC DNA]</scope>
    <source>
        <tissue evidence="4">Muscle</tissue>
    </source>
</reference>
<dbReference type="STRING" id="6689.A0A3R7PMK9"/>
<dbReference type="OrthoDB" id="6022at2759"/>
<feature type="compositionally biased region" description="Basic and acidic residues" evidence="3">
    <location>
        <begin position="82"/>
        <end position="110"/>
    </location>
</feature>
<sequence length="407" mass="47852">MAAPVSQKEYLKRYLSGGDDDKKKKKKKKKDKSATSSKGMRIIEDNLDLDSVPYGYTEEDDNPTIAEVTYEDDKIKHMEEFEKNKKWKKIIADQEREDQECKRERDDISPPRRQRHDSQSPSPERINPERKRHDSDASTDRADSDTSPPRKRPNVPVSTSPPRRKRNDSDSSPPRRKRNDSDSSPPRRKRNDSDSSPPRRKGNESDSSPPRRRGEPQNNFPPPGASKEERLERKMTTQEYLRARKFGKLKKDTPEDLARKEREAVLQKKAEAQHQQWKHGVKQVQAYQQKLKDDQHEMGKAFARSADDVDMNTELKQVTREEDPMLEYMMKKQMKETKQPLKPLYKGPFPPNRFNIRPGYRWDGVDRSSGFENQWFERQNNRRAVEEDAYKWSVSTIRCRESSRTHI</sequence>
<evidence type="ECO:0000256" key="1">
    <source>
        <dbReference type="ARBA" id="ARBA00011069"/>
    </source>
</evidence>
<feature type="compositionally biased region" description="Basic and acidic residues" evidence="3">
    <location>
        <begin position="249"/>
        <end position="272"/>
    </location>
</feature>
<dbReference type="PANTHER" id="PTHR31809:SF0">
    <property type="entry name" value="BUD13 HOMOLOG"/>
    <property type="match status" value="1"/>
</dbReference>
<dbReference type="GO" id="GO:0005684">
    <property type="term" value="C:U2-type spliceosomal complex"/>
    <property type="evidence" value="ECO:0007669"/>
    <property type="project" value="TreeGrafter"/>
</dbReference>
<gene>
    <name evidence="4" type="ORF">C7M84_010281</name>
</gene>
<dbReference type="AlphaFoldDB" id="A0A3R7PMK9"/>
<evidence type="ECO:0000256" key="3">
    <source>
        <dbReference type="SAM" id="MobiDB-lite"/>
    </source>
</evidence>
<evidence type="ECO:0000313" key="5">
    <source>
        <dbReference type="Proteomes" id="UP000283509"/>
    </source>
</evidence>
<feature type="region of interest" description="Disordered" evidence="3">
    <location>
        <begin position="1"/>
        <end position="67"/>
    </location>
</feature>
<feature type="compositionally biased region" description="Basic and acidic residues" evidence="3">
    <location>
        <begin position="126"/>
        <end position="144"/>
    </location>
</feature>
<dbReference type="GO" id="GO:0000398">
    <property type="term" value="P:mRNA splicing, via spliceosome"/>
    <property type="evidence" value="ECO:0007669"/>
    <property type="project" value="TreeGrafter"/>
</dbReference>
<feature type="region of interest" description="Disordered" evidence="3">
    <location>
        <begin position="82"/>
        <end position="277"/>
    </location>
</feature>
<dbReference type="Proteomes" id="UP000283509">
    <property type="component" value="Unassembled WGS sequence"/>
</dbReference>
<comment type="similarity">
    <text evidence="1">Belongs to the CWC26 family.</text>
</comment>
<dbReference type="PANTHER" id="PTHR31809">
    <property type="entry name" value="BUD13 HOMOLOG"/>
    <property type="match status" value="1"/>
</dbReference>
<evidence type="ECO:0000256" key="2">
    <source>
        <dbReference type="ARBA" id="ARBA00014454"/>
    </source>
</evidence>
<evidence type="ECO:0000313" key="4">
    <source>
        <dbReference type="EMBL" id="ROT71405.1"/>
    </source>
</evidence>
<dbReference type="InterPro" id="IPR051112">
    <property type="entry name" value="CWC26_splicing_factor"/>
</dbReference>
<keyword evidence="5" id="KW-1185">Reference proteome</keyword>
<comment type="caution">
    <text evidence="4">The sequence shown here is derived from an EMBL/GenBank/DDBJ whole genome shotgun (WGS) entry which is preliminary data.</text>
</comment>
<feature type="region of interest" description="Disordered" evidence="3">
    <location>
        <begin position="302"/>
        <end position="322"/>
    </location>
</feature>
<dbReference type="EMBL" id="QCYY01002301">
    <property type="protein sequence ID" value="ROT71405.1"/>
    <property type="molecule type" value="Genomic_DNA"/>
</dbReference>